<accession>A0A5C5VS08</accession>
<proteinExistence type="predicted"/>
<evidence type="ECO:0000256" key="2">
    <source>
        <dbReference type="SAM" id="MobiDB-lite"/>
    </source>
</evidence>
<dbReference type="Gene3D" id="1.10.287.1490">
    <property type="match status" value="1"/>
</dbReference>
<dbReference type="PANTHER" id="PTHR34343:SF1">
    <property type="entry name" value="SEROLOGICALLY DEFINED COLON CANCER ANTIGEN 8"/>
    <property type="match status" value="1"/>
</dbReference>
<gene>
    <name evidence="3" type="primary">smc_8</name>
    <name evidence="3" type="ORF">KOR42_48900</name>
</gene>
<dbReference type="InterPro" id="IPR031887">
    <property type="entry name" value="SDCCAG8"/>
</dbReference>
<comment type="caution">
    <text evidence="3">The sequence shown here is derived from an EMBL/GenBank/DDBJ whole genome shotgun (WGS) entry which is preliminary data.</text>
</comment>
<sequence>MSLLFADRHLVQRVPFRFLSLLFVFSSHLQIASAQLPQTRLNSLSPSGGTIGQEFEVRVASGTDLEEIDTLIFSDLRIQTRQKMTGEMGRESPVPNTFIVTIPEDIPAGTVEARVGGLWGFSNPRRFAIDFDPTVLEKEGNNAPEAAATIPMNCVVDGRLDGANDVDWFRFQGSALQRVILSCATASIDSQTEPVLAVYDATGRHRLKWKQASGSGDCTFAFDVPADGEYLLRLHDITFRNGPNFYYRLHIHDGPQIEFALPPYLTAGSTAPVQIFGYNLSGSQLTDQMVDGSRLESVTVDVSAPEHALQLSVENRIAPLASGTDGFTYRFTSNDRVSNPITFGLTPLPATLETEPNQEGTSAQLVNAPVVIGGQFSAPGDSDAFRFSAKAGDVWYLEAISERLQTLGDPLLIVNRITSNPDGTESVQRITAQDDTGTNLLANTFETQSDDPVFRLEVGEDGLYEAVVRDRYWETRGNPRLRYALSIRKQYPDVRVIAVPDAPTAGQTWPVSLRKGDQFPVSLLLFRSDGFNDPVEVFATNLPEGLSCRDVTIGQGQTSGTIVIEANENTASGLHPLTLSYRTTIDDPNLWKVLESARTAHQESAKLVAESQAKLDALNAQLSATNQQLTEAEAANAEQPQAESPSEQIAKLRSEVDSLTQQLSAATQELEAAKATLASNAERVAEAEAAFHSARRNIEAPVRVGTIVWSSAANVPAISRLTSALNVSVMDEPAPFQLTTDVHRITVNQSRQVLLPIHLAKRMSFDEKVTLTPQGLPKSANIDFPNAEIPKGADSATMRIFVKENTPPGHYVAWLKSQGQVSYRRNPQKADRLKQAFEQATAAAQAAKQRESEAAAAKEQSVATLEAAKKTLADLTSSQQSIAAALQEQTATHQQKSLSTNQAQLTAAEDEVALRKAQGELLKLEAEIQEQTPESKQKINELRERVAAADAKFRASLAESQKATEELGAITEQLNQTRAQSKTIDNSIQKATADLKAAETALQVADKNLSEATAAAASSEKTRKDAEKRSADAEKASKAANINFTPPSTPIVIEVLTGPVKLSAKANNGGKLKPGESLEIPVTVTRRNGFAGPLTLTIFPTTDQSPLACDPVEIPADQTTATLTVRATESASAGKVSNVVVRATMEFSGTAEVDEPVEIEIVN</sequence>
<dbReference type="OrthoDB" id="237792at2"/>
<evidence type="ECO:0000256" key="1">
    <source>
        <dbReference type="SAM" id="Coils"/>
    </source>
</evidence>
<dbReference type="Gene3D" id="2.60.120.380">
    <property type="match status" value="2"/>
</dbReference>
<keyword evidence="1" id="KW-0175">Coiled coil</keyword>
<reference evidence="3 4" key="1">
    <citation type="submission" date="2019-02" db="EMBL/GenBank/DDBJ databases">
        <title>Deep-cultivation of Planctomycetes and their phenomic and genomic characterization uncovers novel biology.</title>
        <authorList>
            <person name="Wiegand S."/>
            <person name="Jogler M."/>
            <person name="Boedeker C."/>
            <person name="Pinto D."/>
            <person name="Vollmers J."/>
            <person name="Rivas-Marin E."/>
            <person name="Kohn T."/>
            <person name="Peeters S.H."/>
            <person name="Heuer A."/>
            <person name="Rast P."/>
            <person name="Oberbeckmann S."/>
            <person name="Bunk B."/>
            <person name="Jeske O."/>
            <person name="Meyerdierks A."/>
            <person name="Storesund J.E."/>
            <person name="Kallscheuer N."/>
            <person name="Luecker S."/>
            <person name="Lage O.M."/>
            <person name="Pohl T."/>
            <person name="Merkel B.J."/>
            <person name="Hornburger P."/>
            <person name="Mueller R.-W."/>
            <person name="Bruemmer F."/>
            <person name="Labrenz M."/>
            <person name="Spormann A.M."/>
            <person name="Op Den Camp H."/>
            <person name="Overmann J."/>
            <person name="Amann R."/>
            <person name="Jetten M.S.M."/>
            <person name="Mascher T."/>
            <person name="Medema M.H."/>
            <person name="Devos D.P."/>
            <person name="Kaster A.-K."/>
            <person name="Ovreas L."/>
            <person name="Rohde M."/>
            <person name="Galperin M.Y."/>
            <person name="Jogler C."/>
        </authorList>
    </citation>
    <scope>NUCLEOTIDE SEQUENCE [LARGE SCALE GENOMIC DNA]</scope>
    <source>
        <strain evidence="3 4">KOR42</strain>
    </source>
</reference>
<protein>
    <submittedName>
        <fullName evidence="3">Chromosome partition protein Smc</fullName>
    </submittedName>
</protein>
<dbReference type="AlphaFoldDB" id="A0A5C5VS08"/>
<feature type="region of interest" description="Disordered" evidence="2">
    <location>
        <begin position="1014"/>
        <end position="1042"/>
    </location>
</feature>
<evidence type="ECO:0000313" key="4">
    <source>
        <dbReference type="Proteomes" id="UP000317243"/>
    </source>
</evidence>
<dbReference type="RefSeq" id="WP_146512204.1">
    <property type="nucleotide sequence ID" value="NZ_SIHI01000049.1"/>
</dbReference>
<feature type="compositionally biased region" description="Basic and acidic residues" evidence="2">
    <location>
        <begin position="1020"/>
        <end position="1037"/>
    </location>
</feature>
<name>A0A5C5VS08_9PLAN</name>
<dbReference type="EMBL" id="SIHI01000049">
    <property type="protein sequence ID" value="TWT40715.1"/>
    <property type="molecule type" value="Genomic_DNA"/>
</dbReference>
<dbReference type="GO" id="GO:0007098">
    <property type="term" value="P:centrosome cycle"/>
    <property type="evidence" value="ECO:0007669"/>
    <property type="project" value="InterPro"/>
</dbReference>
<evidence type="ECO:0000313" key="3">
    <source>
        <dbReference type="EMBL" id="TWT40715.1"/>
    </source>
</evidence>
<dbReference type="GO" id="GO:0030010">
    <property type="term" value="P:establishment of cell polarity"/>
    <property type="evidence" value="ECO:0007669"/>
    <property type="project" value="TreeGrafter"/>
</dbReference>
<dbReference type="GO" id="GO:0005813">
    <property type="term" value="C:centrosome"/>
    <property type="evidence" value="ECO:0007669"/>
    <property type="project" value="InterPro"/>
</dbReference>
<feature type="coiled-coil region" evidence="1">
    <location>
        <begin position="608"/>
        <end position="690"/>
    </location>
</feature>
<dbReference type="GO" id="GO:0005814">
    <property type="term" value="C:centriole"/>
    <property type="evidence" value="ECO:0007669"/>
    <property type="project" value="TreeGrafter"/>
</dbReference>
<organism evidence="3 4">
    <name type="scientific">Thalassoglobus neptunius</name>
    <dbReference type="NCBI Taxonomy" id="1938619"/>
    <lineage>
        <taxon>Bacteria</taxon>
        <taxon>Pseudomonadati</taxon>
        <taxon>Planctomycetota</taxon>
        <taxon>Planctomycetia</taxon>
        <taxon>Planctomycetales</taxon>
        <taxon>Planctomycetaceae</taxon>
        <taxon>Thalassoglobus</taxon>
    </lineage>
</organism>
<dbReference type="Proteomes" id="UP000317243">
    <property type="component" value="Unassembled WGS sequence"/>
</dbReference>
<keyword evidence="4" id="KW-1185">Reference proteome</keyword>
<dbReference type="PANTHER" id="PTHR34343">
    <property type="entry name" value="SEROLOGICALLY DEFINED COLON CANCER ANTIGEN 8"/>
    <property type="match status" value="1"/>
</dbReference>